<dbReference type="Proteomes" id="UP000070539">
    <property type="component" value="Unassembled WGS sequence"/>
</dbReference>
<comment type="caution">
    <text evidence="2">The sequence shown here is derived from an EMBL/GenBank/DDBJ whole genome shotgun (WGS) entry which is preliminary data.</text>
</comment>
<dbReference type="Pfam" id="PF13154">
    <property type="entry name" value="DUF3991"/>
    <property type="match status" value="1"/>
</dbReference>
<dbReference type="PATRIC" id="fig|36847.3.peg.2807"/>
<evidence type="ECO:0000313" key="3">
    <source>
        <dbReference type="Proteomes" id="UP000070539"/>
    </source>
</evidence>
<keyword evidence="3" id="KW-1185">Reference proteome</keyword>
<name>A0A136WCM7_9FIRM</name>
<evidence type="ECO:0000313" key="2">
    <source>
        <dbReference type="EMBL" id="KXL52244.1"/>
    </source>
</evidence>
<evidence type="ECO:0000259" key="1">
    <source>
        <dbReference type="Pfam" id="PF13154"/>
    </source>
</evidence>
<protein>
    <recommendedName>
        <fullName evidence="1">DUF3991 domain-containing protein</fullName>
    </recommendedName>
</protein>
<proteinExistence type="predicted"/>
<reference evidence="2 3" key="1">
    <citation type="submission" date="2016-01" db="EMBL/GenBank/DDBJ databases">
        <title>Genome sequence of Clostridium neopropionicum X4, DSM-3847.</title>
        <authorList>
            <person name="Poehlein A."/>
            <person name="Beck M.H."/>
            <person name="Bengelsdorf F.R."/>
            <person name="Daniel R."/>
            <person name="Duerre P."/>
        </authorList>
    </citation>
    <scope>NUCLEOTIDE SEQUENCE [LARGE SCALE GENOMIC DNA]</scope>
    <source>
        <strain evidence="2 3">DSM-3847</strain>
    </source>
</reference>
<dbReference type="STRING" id="36847.CLNEO_24090"/>
<organism evidence="2 3">
    <name type="scientific">Anaerotignum neopropionicum</name>
    <dbReference type="NCBI Taxonomy" id="36847"/>
    <lineage>
        <taxon>Bacteria</taxon>
        <taxon>Bacillati</taxon>
        <taxon>Bacillota</taxon>
        <taxon>Clostridia</taxon>
        <taxon>Lachnospirales</taxon>
        <taxon>Anaerotignaceae</taxon>
        <taxon>Anaerotignum</taxon>
    </lineage>
</organism>
<accession>A0A136WCM7</accession>
<gene>
    <name evidence="2" type="ORF">CLNEO_24090</name>
</gene>
<sequence>MKEKEKHLHKVYQVEDHSFPVYREYDSQLDESYPVFPDFEECPEYTAEGRPFATAVQDKDYHNAVFVGVDENGIPRHAYKKNTLTVGDGFRGNVEGGDPAYSFHYISKNSYLHTLFAFEAPSICCPTSASIRRTGEAQANDVNFNLYTEYKII</sequence>
<dbReference type="EMBL" id="LRVM01000009">
    <property type="protein sequence ID" value="KXL52244.1"/>
    <property type="molecule type" value="Genomic_DNA"/>
</dbReference>
<dbReference type="AlphaFoldDB" id="A0A136WCM7"/>
<dbReference type="RefSeq" id="WP_066089463.1">
    <property type="nucleotide sequence ID" value="NZ_LRVM01000009.1"/>
</dbReference>
<feature type="domain" description="DUF3991" evidence="1">
    <location>
        <begin position="55"/>
        <end position="108"/>
    </location>
</feature>
<dbReference type="InterPro" id="IPR025054">
    <property type="entry name" value="DUF3991"/>
</dbReference>